<feature type="region of interest" description="Disordered" evidence="1">
    <location>
        <begin position="1"/>
        <end position="30"/>
    </location>
</feature>
<organism evidence="2 3">
    <name type="scientific">Portunus trituberculatus</name>
    <name type="common">Swimming crab</name>
    <name type="synonym">Neptunus trituberculatus</name>
    <dbReference type="NCBI Taxonomy" id="210409"/>
    <lineage>
        <taxon>Eukaryota</taxon>
        <taxon>Metazoa</taxon>
        <taxon>Ecdysozoa</taxon>
        <taxon>Arthropoda</taxon>
        <taxon>Crustacea</taxon>
        <taxon>Multicrustacea</taxon>
        <taxon>Malacostraca</taxon>
        <taxon>Eumalacostraca</taxon>
        <taxon>Eucarida</taxon>
        <taxon>Decapoda</taxon>
        <taxon>Pleocyemata</taxon>
        <taxon>Brachyura</taxon>
        <taxon>Eubrachyura</taxon>
        <taxon>Portunoidea</taxon>
        <taxon>Portunidae</taxon>
        <taxon>Portuninae</taxon>
        <taxon>Portunus</taxon>
    </lineage>
</organism>
<dbReference type="AlphaFoldDB" id="A0A5B7IDV0"/>
<name>A0A5B7IDV0_PORTR</name>
<sequence>MRSVPPGPACTNVSRLAGGSDETQGHGDKNRVSHFEYAELKTRVHLTLRGAILRAGPLVTEFGVTPTPCRALCETCAPCHLRMRGCPYRSQMVEAFYLPHPVCPSVCVYACLVELYF</sequence>
<evidence type="ECO:0000256" key="1">
    <source>
        <dbReference type="SAM" id="MobiDB-lite"/>
    </source>
</evidence>
<evidence type="ECO:0000313" key="3">
    <source>
        <dbReference type="Proteomes" id="UP000324222"/>
    </source>
</evidence>
<comment type="caution">
    <text evidence="2">The sequence shown here is derived from an EMBL/GenBank/DDBJ whole genome shotgun (WGS) entry which is preliminary data.</text>
</comment>
<dbReference type="Proteomes" id="UP000324222">
    <property type="component" value="Unassembled WGS sequence"/>
</dbReference>
<accession>A0A5B7IDV0</accession>
<dbReference type="EMBL" id="VSRR010053961">
    <property type="protein sequence ID" value="MPC80415.1"/>
    <property type="molecule type" value="Genomic_DNA"/>
</dbReference>
<reference evidence="2 3" key="1">
    <citation type="submission" date="2019-05" db="EMBL/GenBank/DDBJ databases">
        <title>Another draft genome of Portunus trituberculatus and its Hox gene families provides insights of decapod evolution.</title>
        <authorList>
            <person name="Jeong J.-H."/>
            <person name="Song I."/>
            <person name="Kim S."/>
            <person name="Choi T."/>
            <person name="Kim D."/>
            <person name="Ryu S."/>
            <person name="Kim W."/>
        </authorList>
    </citation>
    <scope>NUCLEOTIDE SEQUENCE [LARGE SCALE GENOMIC DNA]</scope>
    <source>
        <tissue evidence="2">Muscle</tissue>
    </source>
</reference>
<keyword evidence="3" id="KW-1185">Reference proteome</keyword>
<evidence type="ECO:0000313" key="2">
    <source>
        <dbReference type="EMBL" id="MPC80415.1"/>
    </source>
</evidence>
<proteinExistence type="predicted"/>
<gene>
    <name evidence="2" type="ORF">E2C01_074994</name>
</gene>
<protein>
    <submittedName>
        <fullName evidence="2">Uncharacterized protein</fullName>
    </submittedName>
</protein>